<reference evidence="1" key="1">
    <citation type="journal article" date="2020" name="mSystems">
        <title>Genome- and Community-Level Interaction Insights into Carbon Utilization and Element Cycling Functions of Hydrothermarchaeota in Hydrothermal Sediment.</title>
        <authorList>
            <person name="Zhou Z."/>
            <person name="Liu Y."/>
            <person name="Xu W."/>
            <person name="Pan J."/>
            <person name="Luo Z.H."/>
            <person name="Li M."/>
        </authorList>
    </citation>
    <scope>NUCLEOTIDE SEQUENCE [LARGE SCALE GENOMIC DNA]</scope>
    <source>
        <strain evidence="1">HyVt-489</strain>
    </source>
</reference>
<evidence type="ECO:0000313" key="1">
    <source>
        <dbReference type="EMBL" id="HFB54310.1"/>
    </source>
</evidence>
<dbReference type="Proteomes" id="UP000886042">
    <property type="component" value="Unassembled WGS sequence"/>
</dbReference>
<organism evidence="1">
    <name type="scientific">Hellea balneolensis</name>
    <dbReference type="NCBI Taxonomy" id="287478"/>
    <lineage>
        <taxon>Bacteria</taxon>
        <taxon>Pseudomonadati</taxon>
        <taxon>Pseudomonadota</taxon>
        <taxon>Alphaproteobacteria</taxon>
        <taxon>Maricaulales</taxon>
        <taxon>Robiginitomaculaceae</taxon>
        <taxon>Hellea</taxon>
    </lineage>
</organism>
<dbReference type="GO" id="GO:0051082">
    <property type="term" value="F:unfolded protein binding"/>
    <property type="evidence" value="ECO:0007669"/>
    <property type="project" value="InterPro"/>
</dbReference>
<dbReference type="PIRSF" id="PIRSF005261">
    <property type="entry name" value="Heat_shock_Hsp33"/>
    <property type="match status" value="1"/>
</dbReference>
<accession>A0A7C3FYC3</accession>
<dbReference type="CDD" id="cd00498">
    <property type="entry name" value="Hsp33"/>
    <property type="match status" value="1"/>
</dbReference>
<dbReference type="PANTHER" id="PTHR30111">
    <property type="entry name" value="33 KDA CHAPERONIN"/>
    <property type="match status" value="1"/>
</dbReference>
<feature type="non-terminal residue" evidence="1">
    <location>
        <position position="286"/>
    </location>
</feature>
<comment type="caution">
    <text evidence="1">The sequence shown here is derived from an EMBL/GenBank/DDBJ whole genome shotgun (WGS) entry which is preliminary data.</text>
</comment>
<dbReference type="AlphaFoldDB" id="A0A7C3FYC3"/>
<dbReference type="Pfam" id="PF01430">
    <property type="entry name" value="HSP33"/>
    <property type="match status" value="1"/>
</dbReference>
<dbReference type="InterPro" id="IPR000397">
    <property type="entry name" value="Heat_shock_Hsp33"/>
</dbReference>
<dbReference type="EMBL" id="DRMN01000013">
    <property type="protein sequence ID" value="HFB54310.1"/>
    <property type="molecule type" value="Genomic_DNA"/>
</dbReference>
<proteinExistence type="predicted"/>
<dbReference type="SUPFAM" id="SSF64397">
    <property type="entry name" value="Hsp33 domain"/>
    <property type="match status" value="1"/>
</dbReference>
<dbReference type="PANTHER" id="PTHR30111:SF1">
    <property type="entry name" value="33 KDA CHAPERONIN"/>
    <property type="match status" value="1"/>
</dbReference>
<dbReference type="GO" id="GO:0044183">
    <property type="term" value="F:protein folding chaperone"/>
    <property type="evidence" value="ECO:0007669"/>
    <property type="project" value="TreeGrafter"/>
</dbReference>
<dbReference type="Gene3D" id="3.55.30.10">
    <property type="entry name" value="Hsp33 domain"/>
    <property type="match status" value="1"/>
</dbReference>
<dbReference type="GO" id="GO:0005737">
    <property type="term" value="C:cytoplasm"/>
    <property type="evidence" value="ECO:0007669"/>
    <property type="project" value="InterPro"/>
</dbReference>
<protein>
    <submittedName>
        <fullName evidence="1">Molecular chaperone Hsp33</fullName>
    </submittedName>
</protein>
<name>A0A7C3FYC3_9PROT</name>
<dbReference type="GO" id="GO:0042026">
    <property type="term" value="P:protein refolding"/>
    <property type="evidence" value="ECO:0007669"/>
    <property type="project" value="TreeGrafter"/>
</dbReference>
<gene>
    <name evidence="1" type="ORF">ENJ46_00180</name>
</gene>
<sequence>MSEDMKTDIHDDNYVAAVTIAKGAVRGRIIRLGDALDIALGCERYPTPVARLLGEAILISALVARSLKFKGKLLVQAHGTNEGAVSMLAAECTTEGDVRAYARFDPPSLERILDKNKVPDAETLMGGGTFAMTIDQGANTDRYQGLSEIKGKSLGDCAEYYFQHSEQIPTILHICVGEVHIPGKDPSWRGGGIMVQRIPQDEARKDEETEWGVSSALMSTLTDAELIDPDVPGPTLLYRMFAEQGVSMGEPKSIQAKCSCSRERLLSTIKTFEKSAQDDMFVDGKI</sequence>
<dbReference type="InterPro" id="IPR016153">
    <property type="entry name" value="Heat_shock_Hsp33_N"/>
</dbReference>